<dbReference type="PANTHER" id="PTHR38776:SF1">
    <property type="entry name" value="MLTA-INTERACTING PROTEIN-RELATED"/>
    <property type="match status" value="1"/>
</dbReference>
<feature type="chain" id="PRO_5026968318" description="Structural protein MipA" evidence="6">
    <location>
        <begin position="37"/>
        <end position="300"/>
    </location>
</feature>
<sequence>MASTKHSGRRAGQHRSLKARGAAGWAAASAAMAAFAAPGAFAQTPSPLGEWQYSAGIPLEKMFAPQPLPDWETRIGIGSTFEPRYDGSSRYHMLVGPSLDIRYKDLAFLSTGEGLGVNVAQGQNWRASIAAVYDLGRRGHDDPQHLNGLGNINPAPEIKLAAEYVVSKNFPLTFRTAITRSIGGSNGWIADLGAYMPMPGSSDTFFWFAGPSVTFADSTYMNSWFGVNPAQSAASGLRQYDASAGLKSAGFGITMIWFVNKHWFVTADGALKRLLGSAAASPVIQTKTGGVCDISLNYQF</sequence>
<dbReference type="AlphaFoldDB" id="A0A6J5E0K3"/>
<keyword evidence="5" id="KW-0998">Cell outer membrane</keyword>
<evidence type="ECO:0008006" key="9">
    <source>
        <dbReference type="Google" id="ProtNLM"/>
    </source>
</evidence>
<evidence type="ECO:0000256" key="3">
    <source>
        <dbReference type="ARBA" id="ARBA00022729"/>
    </source>
</evidence>
<organism evidence="7 8">
    <name type="scientific">Paraburkholderia solisilvae</name>
    <dbReference type="NCBI Taxonomy" id="624376"/>
    <lineage>
        <taxon>Bacteria</taxon>
        <taxon>Pseudomonadati</taxon>
        <taxon>Pseudomonadota</taxon>
        <taxon>Betaproteobacteria</taxon>
        <taxon>Burkholderiales</taxon>
        <taxon>Burkholderiaceae</taxon>
        <taxon>Paraburkholderia</taxon>
    </lineage>
</organism>
<evidence type="ECO:0000256" key="5">
    <source>
        <dbReference type="ARBA" id="ARBA00023237"/>
    </source>
</evidence>
<dbReference type="PANTHER" id="PTHR38776">
    <property type="entry name" value="MLTA-INTERACTING PROTEIN-RELATED"/>
    <property type="match status" value="1"/>
</dbReference>
<dbReference type="InterPro" id="IPR010583">
    <property type="entry name" value="MipA"/>
</dbReference>
<dbReference type="GO" id="GO:0009279">
    <property type="term" value="C:cell outer membrane"/>
    <property type="evidence" value="ECO:0007669"/>
    <property type="project" value="UniProtKB-SubCell"/>
</dbReference>
<evidence type="ECO:0000256" key="2">
    <source>
        <dbReference type="ARBA" id="ARBA00005722"/>
    </source>
</evidence>
<comment type="subcellular location">
    <subcellularLocation>
        <location evidence="1">Cell outer membrane</location>
    </subcellularLocation>
</comment>
<accession>A0A6J5E0K3</accession>
<keyword evidence="3 6" id="KW-0732">Signal</keyword>
<feature type="signal peptide" evidence="6">
    <location>
        <begin position="1"/>
        <end position="36"/>
    </location>
</feature>
<reference evidence="7 8" key="1">
    <citation type="submission" date="2020-04" db="EMBL/GenBank/DDBJ databases">
        <authorList>
            <person name="De Canck E."/>
        </authorList>
    </citation>
    <scope>NUCLEOTIDE SEQUENCE [LARGE SCALE GENOMIC DNA]</scope>
    <source>
        <strain evidence="7 8">LMG 29739</strain>
    </source>
</reference>
<name>A0A6J5E0K3_9BURK</name>
<protein>
    <recommendedName>
        <fullName evidence="9">Structural protein MipA</fullName>
    </recommendedName>
</protein>
<dbReference type="Pfam" id="PF06629">
    <property type="entry name" value="MipA"/>
    <property type="match status" value="1"/>
</dbReference>
<evidence type="ECO:0000256" key="1">
    <source>
        <dbReference type="ARBA" id="ARBA00004442"/>
    </source>
</evidence>
<gene>
    <name evidence="7" type="ORF">LMG29739_02961</name>
</gene>
<keyword evidence="4" id="KW-0472">Membrane</keyword>
<comment type="similarity">
    <text evidence="2">Belongs to the MipA/OmpV family.</text>
</comment>
<evidence type="ECO:0000256" key="4">
    <source>
        <dbReference type="ARBA" id="ARBA00023136"/>
    </source>
</evidence>
<keyword evidence="8" id="KW-1185">Reference proteome</keyword>
<evidence type="ECO:0000313" key="7">
    <source>
        <dbReference type="EMBL" id="CAB3758665.1"/>
    </source>
</evidence>
<evidence type="ECO:0000256" key="6">
    <source>
        <dbReference type="SAM" id="SignalP"/>
    </source>
</evidence>
<evidence type="ECO:0000313" key="8">
    <source>
        <dbReference type="Proteomes" id="UP000494329"/>
    </source>
</evidence>
<dbReference type="Proteomes" id="UP000494329">
    <property type="component" value="Unassembled WGS sequence"/>
</dbReference>
<proteinExistence type="inferred from homology"/>
<dbReference type="EMBL" id="CADIKF010000021">
    <property type="protein sequence ID" value="CAB3758665.1"/>
    <property type="molecule type" value="Genomic_DNA"/>
</dbReference>